<protein>
    <submittedName>
        <fullName evidence="2">Uncharacterized protein</fullName>
    </submittedName>
</protein>
<dbReference type="HOGENOM" id="CLU_1160928_0_0_1"/>
<reference evidence="2 3" key="1">
    <citation type="journal article" date="2012" name="PLoS Pathog.">
        <title>Diverse lifestyles and strategies of plant pathogenesis encoded in the genomes of eighteen Dothideomycetes fungi.</title>
        <authorList>
            <person name="Ohm R.A."/>
            <person name="Feau N."/>
            <person name="Henrissat B."/>
            <person name="Schoch C.L."/>
            <person name="Horwitz B.A."/>
            <person name="Barry K.W."/>
            <person name="Condon B.J."/>
            <person name="Copeland A.C."/>
            <person name="Dhillon B."/>
            <person name="Glaser F."/>
            <person name="Hesse C.N."/>
            <person name="Kosti I."/>
            <person name="LaButti K."/>
            <person name="Lindquist E.A."/>
            <person name="Lucas S."/>
            <person name="Salamov A.A."/>
            <person name="Bradshaw R.E."/>
            <person name="Ciuffetti L."/>
            <person name="Hamelin R.C."/>
            <person name="Kema G.H.J."/>
            <person name="Lawrence C."/>
            <person name="Scott J.A."/>
            <person name="Spatafora J.W."/>
            <person name="Turgeon B.G."/>
            <person name="de Wit P.J.G.M."/>
            <person name="Zhong S."/>
            <person name="Goodwin S.B."/>
            <person name="Grigoriev I.V."/>
        </authorList>
    </citation>
    <scope>NUCLEOTIDE SEQUENCE [LARGE SCALE GENOMIC DNA]</scope>
    <source>
        <strain evidence="2 3">UAMH 10762</strain>
    </source>
</reference>
<keyword evidence="3" id="KW-1185">Reference proteome</keyword>
<sequence>MVARQLRLLLLSSTATAEASIGETLHRIQHFAALTGGQDLAIVFLLSPPPATTFTSAKAVMDGRVGSADGQPSGIIAYAKLQAVLANRMDIPYIPILPLSKLDDLSGLVQNYVAQLSRTRFKPVTKRATPFGLLQLCTSNPPMPQQTAYVLSDLFRDFRDLAVACTSATPAPESSSLFARAAPSQELSSQTAEVSSATQLSDTRSGDRLAQLRDLIGKQECREIVDFWWGEMIDRVGHG</sequence>
<dbReference type="Proteomes" id="UP000011761">
    <property type="component" value="Unassembled WGS sequence"/>
</dbReference>
<dbReference type="OMA" id="IGSAYTH"/>
<gene>
    <name evidence="2" type="ORF">BAUCODRAFT_525199</name>
</gene>
<proteinExistence type="predicted"/>
<evidence type="ECO:0000313" key="3">
    <source>
        <dbReference type="Proteomes" id="UP000011761"/>
    </source>
</evidence>
<organism evidence="2 3">
    <name type="scientific">Baudoinia panamericana (strain UAMH 10762)</name>
    <name type="common">Angels' share fungus</name>
    <name type="synonym">Baudoinia compniacensis (strain UAMH 10762)</name>
    <dbReference type="NCBI Taxonomy" id="717646"/>
    <lineage>
        <taxon>Eukaryota</taxon>
        <taxon>Fungi</taxon>
        <taxon>Dikarya</taxon>
        <taxon>Ascomycota</taxon>
        <taxon>Pezizomycotina</taxon>
        <taxon>Dothideomycetes</taxon>
        <taxon>Dothideomycetidae</taxon>
        <taxon>Mycosphaerellales</taxon>
        <taxon>Teratosphaeriaceae</taxon>
        <taxon>Baudoinia</taxon>
    </lineage>
</organism>
<dbReference type="OrthoDB" id="2129069at2759"/>
<name>M2MER8_BAUPA</name>
<dbReference type="EMBL" id="KB445557">
    <property type="protein sequence ID" value="EMC95076.1"/>
    <property type="molecule type" value="Genomic_DNA"/>
</dbReference>
<dbReference type="KEGG" id="bcom:BAUCODRAFT_525199"/>
<dbReference type="AlphaFoldDB" id="M2MER8"/>
<evidence type="ECO:0000256" key="1">
    <source>
        <dbReference type="SAM" id="SignalP"/>
    </source>
</evidence>
<feature type="chain" id="PRO_5004021974" evidence="1">
    <location>
        <begin position="20"/>
        <end position="239"/>
    </location>
</feature>
<accession>M2MER8</accession>
<keyword evidence="1" id="KW-0732">Signal</keyword>
<dbReference type="eggNOG" id="ENOG502RKW9">
    <property type="taxonomic scope" value="Eukaryota"/>
</dbReference>
<dbReference type="RefSeq" id="XP_007677707.1">
    <property type="nucleotide sequence ID" value="XM_007679517.1"/>
</dbReference>
<feature type="signal peptide" evidence="1">
    <location>
        <begin position="1"/>
        <end position="19"/>
    </location>
</feature>
<evidence type="ECO:0000313" key="2">
    <source>
        <dbReference type="EMBL" id="EMC95076.1"/>
    </source>
</evidence>
<dbReference type="GeneID" id="19115161"/>